<feature type="transmembrane region" description="Helical" evidence="1">
    <location>
        <begin position="7"/>
        <end position="24"/>
    </location>
</feature>
<dbReference type="InterPro" id="IPR018730">
    <property type="entry name" value="DUF2273"/>
</dbReference>
<reference evidence="2 3" key="1">
    <citation type="submission" date="2019-06" db="EMBL/GenBank/DDBJ databases">
        <title>Genome analyses of bacteria isolated from kimchi.</title>
        <authorList>
            <person name="Lee S."/>
            <person name="Ahn S."/>
            <person name="Roh S."/>
        </authorList>
    </citation>
    <scope>NUCLEOTIDE SEQUENCE [LARGE SCALE GENOMIC DNA]</scope>
    <source>
        <strain evidence="2 3">CBA3616</strain>
    </source>
</reference>
<accession>A0A5B8TE70</accession>
<keyword evidence="1" id="KW-0812">Transmembrane</keyword>
<evidence type="ECO:0000313" key="2">
    <source>
        <dbReference type="EMBL" id="QEA52112.1"/>
    </source>
</evidence>
<dbReference type="AlphaFoldDB" id="A0A5B8TE70"/>
<dbReference type="EMBL" id="CP042392">
    <property type="protein sequence ID" value="QEA52112.1"/>
    <property type="molecule type" value="Genomic_DNA"/>
</dbReference>
<proteinExistence type="predicted"/>
<dbReference type="RefSeq" id="WP_146987824.1">
    <property type="nucleotide sequence ID" value="NZ_CP042392.1"/>
</dbReference>
<name>A0A5B8TE70_9LACO</name>
<dbReference type="Proteomes" id="UP000321772">
    <property type="component" value="Chromosome"/>
</dbReference>
<keyword evidence="1" id="KW-1133">Transmembrane helix</keyword>
<dbReference type="Pfam" id="PF10031">
    <property type="entry name" value="DUF2273"/>
    <property type="match status" value="1"/>
</dbReference>
<feature type="transmembrane region" description="Helical" evidence="1">
    <location>
        <begin position="30"/>
        <end position="47"/>
    </location>
</feature>
<protein>
    <submittedName>
        <fullName evidence="2">DUF2273 domain-containing protein</fullName>
    </submittedName>
</protein>
<organism evidence="2 3">
    <name type="scientific">Loigolactobacillus coryniformis</name>
    <dbReference type="NCBI Taxonomy" id="1610"/>
    <lineage>
        <taxon>Bacteria</taxon>
        <taxon>Bacillati</taxon>
        <taxon>Bacillota</taxon>
        <taxon>Bacilli</taxon>
        <taxon>Lactobacillales</taxon>
        <taxon>Lactobacillaceae</taxon>
        <taxon>Loigolactobacillus</taxon>
    </lineage>
</organism>
<gene>
    <name evidence="2" type="ORF">FGL77_01430</name>
</gene>
<evidence type="ECO:0000256" key="1">
    <source>
        <dbReference type="SAM" id="Phobius"/>
    </source>
</evidence>
<evidence type="ECO:0000313" key="3">
    <source>
        <dbReference type="Proteomes" id="UP000321772"/>
    </source>
</evidence>
<keyword evidence="1" id="KW-0472">Membrane</keyword>
<sequence length="63" mass="7281">MQREMKGALIGALIGLICGIIWIMLGFWQLILILLLSAIGFLIGRYSERLPELKRWLLQVLER</sequence>